<dbReference type="SUPFAM" id="SSF50685">
    <property type="entry name" value="Barwin-like endoglucanases"/>
    <property type="match status" value="1"/>
</dbReference>
<dbReference type="PANTHER" id="PTHR47480:SF1">
    <property type="entry name" value="EG45-LIKE DOMAIN CONTAINING PROTEIN 1"/>
    <property type="match status" value="1"/>
</dbReference>
<proteinExistence type="predicted"/>
<name>A0A6J1HHJ2_CUCMO</name>
<dbReference type="GeneID" id="111462996"/>
<dbReference type="InterPro" id="IPR007112">
    <property type="entry name" value="Expansin/allergen_DPBB_dom"/>
</dbReference>
<dbReference type="Proteomes" id="UP000504609">
    <property type="component" value="Unplaced"/>
</dbReference>
<evidence type="ECO:0000313" key="3">
    <source>
        <dbReference type="Proteomes" id="UP000504609"/>
    </source>
</evidence>
<protein>
    <submittedName>
        <fullName evidence="4 5">EG45-like domain containing protein</fullName>
    </submittedName>
</protein>
<gene>
    <name evidence="4 5" type="primary">LOC111462996</name>
</gene>
<dbReference type="InterPro" id="IPR036908">
    <property type="entry name" value="RlpA-like_sf"/>
</dbReference>
<dbReference type="AlphaFoldDB" id="A0A6J1HHJ2"/>
<evidence type="ECO:0000259" key="2">
    <source>
        <dbReference type="PROSITE" id="PS50842"/>
    </source>
</evidence>
<organism evidence="3 5">
    <name type="scientific">Cucurbita moschata</name>
    <name type="common">Winter crookneck squash</name>
    <name type="synonym">Cucurbita pepo var. moschata</name>
    <dbReference type="NCBI Taxonomy" id="3662"/>
    <lineage>
        <taxon>Eukaryota</taxon>
        <taxon>Viridiplantae</taxon>
        <taxon>Streptophyta</taxon>
        <taxon>Embryophyta</taxon>
        <taxon>Tracheophyta</taxon>
        <taxon>Spermatophyta</taxon>
        <taxon>Magnoliopsida</taxon>
        <taxon>eudicotyledons</taxon>
        <taxon>Gunneridae</taxon>
        <taxon>Pentapetalae</taxon>
        <taxon>rosids</taxon>
        <taxon>fabids</taxon>
        <taxon>Cucurbitales</taxon>
        <taxon>Cucurbitaceae</taxon>
        <taxon>Cucurbiteae</taxon>
        <taxon>Cucurbita</taxon>
    </lineage>
</organism>
<dbReference type="PROSITE" id="PS50842">
    <property type="entry name" value="EXPANSIN_EG45"/>
    <property type="match status" value="1"/>
</dbReference>
<keyword evidence="1" id="KW-0732">Signal</keyword>
<evidence type="ECO:0000256" key="1">
    <source>
        <dbReference type="SAM" id="SignalP"/>
    </source>
</evidence>
<feature type="signal peptide" evidence="1">
    <location>
        <begin position="1"/>
        <end position="26"/>
    </location>
</feature>
<feature type="chain" id="PRO_5044638655" evidence="1">
    <location>
        <begin position="27"/>
        <end position="141"/>
    </location>
</feature>
<accession>A0A6J1HHJ2</accession>
<dbReference type="Pfam" id="PF03330">
    <property type="entry name" value="DPBB_1"/>
    <property type="match status" value="1"/>
</dbReference>
<dbReference type="RefSeq" id="XP_022962593.1">
    <property type="nucleotide sequence ID" value="XM_023106825.1"/>
</dbReference>
<dbReference type="PANTHER" id="PTHR47480">
    <property type="entry name" value="EG45-LIKE DOMAIN CONTAINING PROTEIN"/>
    <property type="match status" value="1"/>
</dbReference>
<feature type="domain" description="Expansin-like EG45" evidence="2">
    <location>
        <begin position="40"/>
        <end position="141"/>
    </location>
</feature>
<sequence length="141" mass="15244">MSNPLFLSGFLFSVFFAAHLFQFCHGDLGTATFYTAPYLPTACAGKDTSAFPANNLFAAAGEGIWENGAACGRQYQVRCFSADVPKSCVPDQIIQVTIVDRAISTVTKPARGDTTMVLSTTAYKSIVQRSVSLVNIEFREV</sequence>
<dbReference type="RefSeq" id="XP_022962594.1">
    <property type="nucleotide sequence ID" value="XM_023106826.1"/>
</dbReference>
<evidence type="ECO:0000313" key="5">
    <source>
        <dbReference type="RefSeq" id="XP_022962594.1"/>
    </source>
</evidence>
<dbReference type="InterPro" id="IPR009009">
    <property type="entry name" value="RlpA-like_DPBB"/>
</dbReference>
<keyword evidence="3" id="KW-1185">Reference proteome</keyword>
<reference evidence="4 5" key="1">
    <citation type="submission" date="2025-04" db="UniProtKB">
        <authorList>
            <consortium name="RefSeq"/>
        </authorList>
    </citation>
    <scope>IDENTIFICATION</scope>
    <source>
        <tissue evidence="4 5">Young leaves</tissue>
    </source>
</reference>
<dbReference type="CDD" id="cd22269">
    <property type="entry name" value="DPBB_EG45-like"/>
    <property type="match status" value="1"/>
</dbReference>
<dbReference type="KEGG" id="cmos:111462996"/>
<dbReference type="Gene3D" id="2.40.40.10">
    <property type="entry name" value="RlpA-like domain"/>
    <property type="match status" value="1"/>
</dbReference>
<evidence type="ECO:0000313" key="4">
    <source>
        <dbReference type="RefSeq" id="XP_022962593.1"/>
    </source>
</evidence>